<proteinExistence type="predicted"/>
<reference evidence="2" key="1">
    <citation type="submission" date="2015-12" db="EMBL/GenBank/DDBJ databases">
        <title>Gene expression during late stages of embryo sac development: a critical building block for successful pollen-pistil interactions.</title>
        <authorList>
            <person name="Liu Y."/>
            <person name="Joly V."/>
            <person name="Sabar M."/>
            <person name="Matton D.P."/>
        </authorList>
    </citation>
    <scope>NUCLEOTIDE SEQUENCE</scope>
</reference>
<sequence length="61" mass="6829">MQKFTIHKSGKAILFANHKQKPIPYIPSNTSKFKCSPKPQATNSHNHSILKEFHTNNGVGV</sequence>
<protein>
    <submittedName>
        <fullName evidence="2">Putative ovule protein</fullName>
    </submittedName>
</protein>
<evidence type="ECO:0000313" key="2">
    <source>
        <dbReference type="EMBL" id="JAP13755.1"/>
    </source>
</evidence>
<evidence type="ECO:0000256" key="1">
    <source>
        <dbReference type="SAM" id="MobiDB-lite"/>
    </source>
</evidence>
<organism evidence="2">
    <name type="scientific">Solanum chacoense</name>
    <name type="common">Chaco potato</name>
    <dbReference type="NCBI Taxonomy" id="4108"/>
    <lineage>
        <taxon>Eukaryota</taxon>
        <taxon>Viridiplantae</taxon>
        <taxon>Streptophyta</taxon>
        <taxon>Embryophyta</taxon>
        <taxon>Tracheophyta</taxon>
        <taxon>Spermatophyta</taxon>
        <taxon>Magnoliopsida</taxon>
        <taxon>eudicotyledons</taxon>
        <taxon>Gunneridae</taxon>
        <taxon>Pentapetalae</taxon>
        <taxon>asterids</taxon>
        <taxon>lamiids</taxon>
        <taxon>Solanales</taxon>
        <taxon>Solanaceae</taxon>
        <taxon>Solanoideae</taxon>
        <taxon>Solaneae</taxon>
        <taxon>Solanum</taxon>
    </lineage>
</organism>
<name>A0A0V0H2S6_SOLCH</name>
<feature type="compositionally biased region" description="Polar residues" evidence="1">
    <location>
        <begin position="27"/>
        <end position="47"/>
    </location>
</feature>
<dbReference type="AlphaFoldDB" id="A0A0V0H2S6"/>
<accession>A0A0V0H2S6</accession>
<feature type="region of interest" description="Disordered" evidence="1">
    <location>
        <begin position="27"/>
        <end position="61"/>
    </location>
</feature>
<dbReference type="EMBL" id="GEDG01027572">
    <property type="protein sequence ID" value="JAP13755.1"/>
    <property type="molecule type" value="Transcribed_RNA"/>
</dbReference>